<gene>
    <name evidence="2" type="ORF">FEM48_Zijuj05G0096500</name>
</gene>
<organism evidence="2 3">
    <name type="scientific">Ziziphus jujuba var. spinosa</name>
    <dbReference type="NCBI Taxonomy" id="714518"/>
    <lineage>
        <taxon>Eukaryota</taxon>
        <taxon>Viridiplantae</taxon>
        <taxon>Streptophyta</taxon>
        <taxon>Embryophyta</taxon>
        <taxon>Tracheophyta</taxon>
        <taxon>Spermatophyta</taxon>
        <taxon>Magnoliopsida</taxon>
        <taxon>eudicotyledons</taxon>
        <taxon>Gunneridae</taxon>
        <taxon>Pentapetalae</taxon>
        <taxon>rosids</taxon>
        <taxon>fabids</taxon>
        <taxon>Rosales</taxon>
        <taxon>Rhamnaceae</taxon>
        <taxon>Paliureae</taxon>
        <taxon>Ziziphus</taxon>
    </lineage>
</organism>
<protein>
    <recommendedName>
        <fullName evidence="1">Retrotransposon gag domain-containing protein</fullName>
    </recommendedName>
</protein>
<dbReference type="Proteomes" id="UP000813462">
    <property type="component" value="Unassembled WGS sequence"/>
</dbReference>
<accession>A0A978VE79</accession>
<feature type="domain" description="Retrotransposon gag" evidence="1">
    <location>
        <begin position="80"/>
        <end position="167"/>
    </location>
</feature>
<dbReference type="InterPro" id="IPR005162">
    <property type="entry name" value="Retrotrans_gag_dom"/>
</dbReference>
<evidence type="ECO:0000313" key="2">
    <source>
        <dbReference type="EMBL" id="KAH7528668.1"/>
    </source>
</evidence>
<evidence type="ECO:0000313" key="3">
    <source>
        <dbReference type="Proteomes" id="UP000813462"/>
    </source>
</evidence>
<comment type="caution">
    <text evidence="2">The sequence shown here is derived from an EMBL/GenBank/DDBJ whole genome shotgun (WGS) entry which is preliminary data.</text>
</comment>
<dbReference type="AlphaFoldDB" id="A0A978VE79"/>
<dbReference type="EMBL" id="JAEACU010000005">
    <property type="protein sequence ID" value="KAH7528668.1"/>
    <property type="molecule type" value="Genomic_DNA"/>
</dbReference>
<reference evidence="2" key="1">
    <citation type="journal article" date="2021" name="Front. Plant Sci.">
        <title>Chromosome-Scale Genome Assembly for Chinese Sour Jujube and Insights Into Its Genome Evolution and Domestication Signature.</title>
        <authorList>
            <person name="Shen L.-Y."/>
            <person name="Luo H."/>
            <person name="Wang X.-L."/>
            <person name="Wang X.-M."/>
            <person name="Qiu X.-J."/>
            <person name="Liu H."/>
            <person name="Zhou S.-S."/>
            <person name="Jia K.-H."/>
            <person name="Nie S."/>
            <person name="Bao Y.-T."/>
            <person name="Zhang R.-G."/>
            <person name="Yun Q.-Z."/>
            <person name="Chai Y.-H."/>
            <person name="Lu J.-Y."/>
            <person name="Li Y."/>
            <person name="Zhao S.-W."/>
            <person name="Mao J.-F."/>
            <person name="Jia S.-G."/>
            <person name="Mao Y.-M."/>
        </authorList>
    </citation>
    <scope>NUCLEOTIDE SEQUENCE</scope>
    <source>
        <strain evidence="2">AT0</strain>
        <tissue evidence="2">Leaf</tissue>
    </source>
</reference>
<dbReference type="Pfam" id="PF03732">
    <property type="entry name" value="Retrotrans_gag"/>
    <property type="match status" value="1"/>
</dbReference>
<evidence type="ECO:0000259" key="1">
    <source>
        <dbReference type="Pfam" id="PF03732"/>
    </source>
</evidence>
<name>A0A978VE79_ZIZJJ</name>
<proteinExistence type="predicted"/>
<sequence>MQQVLIELQALCLARNPQPVHQEINPFSTEESSNNHNEVHNPHLKLPFLKFDGEDLSGWIYKAEQYFEYQRVLVEQKVQITSFHLEGIVLQWHHWLTKFRGPLTCPELIKAVLIHFGPTNFDDPSETLTRLKQTTIVAAYQEAFERLSQRVDRVLENFLIGCFIARLRDDIQLDVKIKHPTTLAETIGVARLIEERN</sequence>